<feature type="domain" description="Nucleotidyl transferase" evidence="6">
    <location>
        <begin position="3"/>
        <end position="240"/>
    </location>
</feature>
<gene>
    <name evidence="7" type="ORF">OP10G_4627</name>
</gene>
<proteinExistence type="inferred from homology"/>
<evidence type="ECO:0000259" key="6">
    <source>
        <dbReference type="Pfam" id="PF00483"/>
    </source>
</evidence>
<dbReference type="InterPro" id="IPR005835">
    <property type="entry name" value="NTP_transferase_dom"/>
</dbReference>
<dbReference type="GO" id="GO:0003983">
    <property type="term" value="F:UTP:glucose-1-phosphate uridylyltransferase activity"/>
    <property type="evidence" value="ECO:0007669"/>
    <property type="project" value="UniProtKB-EC"/>
</dbReference>
<dbReference type="Gene3D" id="3.90.550.10">
    <property type="entry name" value="Spore Coat Polysaccharide Biosynthesis Protein SpsA, Chain A"/>
    <property type="match status" value="1"/>
</dbReference>
<evidence type="ECO:0000256" key="4">
    <source>
        <dbReference type="ARBA" id="ARBA00022695"/>
    </source>
</evidence>
<sequence length="246" mass="26219">MLALIPAAGLGTRMAAVTGGAPKELLPLGRRAVLRRIVDEAIAAGADEVVVVSSPKKPQIEAALADWQSEIQIPLRVAYQQSPRGLGDAIFCAEPEGDTLILLGDCVYDGGSPSDRMATLVYRGIDGCIAVETVPDEEVSRYGICQVDEMGGIRDILEKPQPHETTSRWAVAARYAFTGPVMDHLGEIFSQISAARPVGEISLTDLLRPAIQSGVDLKAVALQPGQARVDCGTPEEYAQALRLSWS</sequence>
<dbReference type="Proteomes" id="UP000027982">
    <property type="component" value="Chromosome"/>
</dbReference>
<dbReference type="eggNOG" id="COG1210">
    <property type="taxonomic scope" value="Bacteria"/>
</dbReference>
<evidence type="ECO:0000256" key="2">
    <source>
        <dbReference type="ARBA" id="ARBA00012415"/>
    </source>
</evidence>
<dbReference type="EMBL" id="CP007139">
    <property type="protein sequence ID" value="AIE87995.1"/>
    <property type="molecule type" value="Genomic_DNA"/>
</dbReference>
<dbReference type="EC" id="2.7.7.9" evidence="2"/>
<dbReference type="PANTHER" id="PTHR43197">
    <property type="entry name" value="UTP--GLUCOSE-1-PHOSPHATE URIDYLYLTRANSFERASE"/>
    <property type="match status" value="1"/>
</dbReference>
<reference evidence="7 8" key="1">
    <citation type="journal article" date="2014" name="PLoS ONE">
        <title>The first complete genome sequence of the class fimbriimonadia in the phylum armatimonadetes.</title>
        <authorList>
            <person name="Hu Z.Y."/>
            <person name="Wang Y.Z."/>
            <person name="Im W.T."/>
            <person name="Wang S.Y."/>
            <person name="Zhao G.P."/>
            <person name="Zheng H.J."/>
            <person name="Quan Z.X."/>
        </authorList>
    </citation>
    <scope>NUCLEOTIDE SEQUENCE [LARGE SCALE GENOMIC DNA]</scope>
    <source>
        <strain evidence="7">Gsoil 348</strain>
    </source>
</reference>
<dbReference type="Pfam" id="PF00483">
    <property type="entry name" value="NTP_transferase"/>
    <property type="match status" value="1"/>
</dbReference>
<evidence type="ECO:0000313" key="8">
    <source>
        <dbReference type="Proteomes" id="UP000027982"/>
    </source>
</evidence>
<evidence type="ECO:0000256" key="3">
    <source>
        <dbReference type="ARBA" id="ARBA00022679"/>
    </source>
</evidence>
<evidence type="ECO:0000256" key="5">
    <source>
        <dbReference type="ARBA" id="ARBA00048128"/>
    </source>
</evidence>
<dbReference type="KEGG" id="fgi:OP10G_4627"/>
<dbReference type="OrthoDB" id="9801899at2"/>
<dbReference type="SUPFAM" id="SSF53448">
    <property type="entry name" value="Nucleotide-diphospho-sugar transferases"/>
    <property type="match status" value="1"/>
</dbReference>
<evidence type="ECO:0000256" key="1">
    <source>
        <dbReference type="ARBA" id="ARBA00006890"/>
    </source>
</evidence>
<comment type="catalytic activity">
    <reaction evidence="5">
        <text>alpha-D-glucose 1-phosphate + UTP + H(+) = UDP-alpha-D-glucose + diphosphate</text>
        <dbReference type="Rhea" id="RHEA:19889"/>
        <dbReference type="ChEBI" id="CHEBI:15378"/>
        <dbReference type="ChEBI" id="CHEBI:33019"/>
        <dbReference type="ChEBI" id="CHEBI:46398"/>
        <dbReference type="ChEBI" id="CHEBI:58601"/>
        <dbReference type="ChEBI" id="CHEBI:58885"/>
        <dbReference type="EC" id="2.7.7.9"/>
    </reaction>
</comment>
<comment type="similarity">
    <text evidence="1">Belongs to the UDPGP type 2 family.</text>
</comment>
<protein>
    <recommendedName>
        <fullName evidence="2">UTP--glucose-1-phosphate uridylyltransferase</fullName>
        <ecNumber evidence="2">2.7.7.9</ecNumber>
    </recommendedName>
</protein>
<dbReference type="RefSeq" id="WP_025228134.1">
    <property type="nucleotide sequence ID" value="NZ_CP007139.1"/>
</dbReference>
<dbReference type="InterPro" id="IPR029044">
    <property type="entry name" value="Nucleotide-diphossugar_trans"/>
</dbReference>
<name>A0A068NYB8_FIMGI</name>
<keyword evidence="8" id="KW-1185">Reference proteome</keyword>
<accession>A0A068NYB8</accession>
<dbReference type="PANTHER" id="PTHR43197:SF1">
    <property type="entry name" value="UTP--GLUCOSE-1-PHOSPHATE URIDYLYLTRANSFERASE"/>
    <property type="match status" value="1"/>
</dbReference>
<dbReference type="InterPro" id="IPR005771">
    <property type="entry name" value="GalU_uridylyltTrfase_bac/arc"/>
</dbReference>
<dbReference type="GO" id="GO:0006011">
    <property type="term" value="P:UDP-alpha-D-glucose metabolic process"/>
    <property type="evidence" value="ECO:0007669"/>
    <property type="project" value="InterPro"/>
</dbReference>
<organism evidence="7 8">
    <name type="scientific">Fimbriimonas ginsengisoli Gsoil 348</name>
    <dbReference type="NCBI Taxonomy" id="661478"/>
    <lineage>
        <taxon>Bacteria</taxon>
        <taxon>Bacillati</taxon>
        <taxon>Armatimonadota</taxon>
        <taxon>Fimbriimonadia</taxon>
        <taxon>Fimbriimonadales</taxon>
        <taxon>Fimbriimonadaceae</taxon>
        <taxon>Fimbriimonas</taxon>
    </lineage>
</organism>
<keyword evidence="4 7" id="KW-0548">Nucleotidyltransferase</keyword>
<keyword evidence="3 7" id="KW-0808">Transferase</keyword>
<dbReference type="AlphaFoldDB" id="A0A068NYB8"/>
<dbReference type="HOGENOM" id="CLU_029499_1_0_0"/>
<evidence type="ECO:0000313" key="7">
    <source>
        <dbReference type="EMBL" id="AIE87995.1"/>
    </source>
</evidence>
<dbReference type="STRING" id="661478.OP10G_4627"/>